<sequence>MGARGRSISLFKIMDSITLYNGHYRNIVSMDTQIMVRHSFDNFNVIYVAGSLTV</sequence>
<comment type="caution">
    <text evidence="1">The sequence shown here is derived from an EMBL/GenBank/DDBJ whole genome shotgun (WGS) entry which is preliminary data.</text>
</comment>
<evidence type="ECO:0000313" key="1">
    <source>
        <dbReference type="EMBL" id="MPM29549.1"/>
    </source>
</evidence>
<reference evidence="1" key="1">
    <citation type="submission" date="2019-08" db="EMBL/GenBank/DDBJ databases">
        <authorList>
            <person name="Kucharzyk K."/>
            <person name="Murdoch R.W."/>
            <person name="Higgins S."/>
            <person name="Loffler F."/>
        </authorList>
    </citation>
    <scope>NUCLEOTIDE SEQUENCE</scope>
</reference>
<accession>A0A644YML1</accession>
<dbReference type="AlphaFoldDB" id="A0A644YML1"/>
<gene>
    <name evidence="1" type="ORF">SDC9_76089</name>
</gene>
<dbReference type="EMBL" id="VSSQ01005541">
    <property type="protein sequence ID" value="MPM29549.1"/>
    <property type="molecule type" value="Genomic_DNA"/>
</dbReference>
<name>A0A644YML1_9ZZZZ</name>
<proteinExistence type="predicted"/>
<organism evidence="1">
    <name type="scientific">bioreactor metagenome</name>
    <dbReference type="NCBI Taxonomy" id="1076179"/>
    <lineage>
        <taxon>unclassified sequences</taxon>
        <taxon>metagenomes</taxon>
        <taxon>ecological metagenomes</taxon>
    </lineage>
</organism>
<protein>
    <submittedName>
        <fullName evidence="1">Uncharacterized protein</fullName>
    </submittedName>
</protein>